<sequence>MYSMGIYFLEILLEPIPGDGWTGAARFSRRDDYKRHADVPKAVFPSHIVRPTKGSAEAAIADWARGLVETSADVVEASLRLAGEA</sequence>
<proteinExistence type="predicted"/>
<gene>
    <name evidence="1" type="ORF">AWB78_05800</name>
</gene>
<dbReference type="EMBL" id="FCOX02000039">
    <property type="protein sequence ID" value="SAK99559.1"/>
    <property type="molecule type" value="Genomic_DNA"/>
</dbReference>
<comment type="caution">
    <text evidence="1">The sequence shown here is derived from an EMBL/GenBank/DDBJ whole genome shotgun (WGS) entry which is preliminary data.</text>
</comment>
<dbReference type="Proteomes" id="UP000071859">
    <property type="component" value="Unassembled WGS sequence"/>
</dbReference>
<dbReference type="AlphaFoldDB" id="A0A158DY57"/>
<dbReference type="OrthoDB" id="9132156at2"/>
<protein>
    <submittedName>
        <fullName evidence="1">Uncharacterized protein</fullName>
    </submittedName>
</protein>
<dbReference type="RefSeq" id="WP_062609556.1">
    <property type="nucleotide sequence ID" value="NZ_FCOX02000039.1"/>
</dbReference>
<keyword evidence="2" id="KW-1185">Reference proteome</keyword>
<evidence type="ECO:0000313" key="1">
    <source>
        <dbReference type="EMBL" id="SAK99559.1"/>
    </source>
</evidence>
<reference evidence="1" key="1">
    <citation type="submission" date="2016-01" db="EMBL/GenBank/DDBJ databases">
        <authorList>
            <person name="Peeters C."/>
        </authorList>
    </citation>
    <scope>NUCLEOTIDE SEQUENCE</scope>
    <source>
        <strain evidence="1">LMG 29321</strain>
    </source>
</reference>
<accession>A0A158DY57</accession>
<name>A0A158DY57_9BURK</name>
<evidence type="ECO:0000313" key="2">
    <source>
        <dbReference type="Proteomes" id="UP000071859"/>
    </source>
</evidence>
<organism evidence="1 2">
    <name type="scientific">Caballeronia calidae</name>
    <dbReference type="NCBI Taxonomy" id="1777139"/>
    <lineage>
        <taxon>Bacteria</taxon>
        <taxon>Pseudomonadati</taxon>
        <taxon>Pseudomonadota</taxon>
        <taxon>Betaproteobacteria</taxon>
        <taxon>Burkholderiales</taxon>
        <taxon>Burkholderiaceae</taxon>
        <taxon>Caballeronia</taxon>
    </lineage>
</organism>